<dbReference type="Proteomes" id="UP001596306">
    <property type="component" value="Unassembled WGS sequence"/>
</dbReference>
<dbReference type="Pfam" id="PF25362">
    <property type="entry name" value="bPH_11"/>
    <property type="match status" value="1"/>
</dbReference>
<comment type="caution">
    <text evidence="3">The sequence shown here is derived from an EMBL/GenBank/DDBJ whole genome shotgun (WGS) entry which is preliminary data.</text>
</comment>
<feature type="domain" description="PH" evidence="2">
    <location>
        <begin position="40"/>
        <end position="166"/>
    </location>
</feature>
<gene>
    <name evidence="3" type="ORF">ACFQB0_04930</name>
</gene>
<evidence type="ECO:0000256" key="1">
    <source>
        <dbReference type="SAM" id="Phobius"/>
    </source>
</evidence>
<evidence type="ECO:0000313" key="3">
    <source>
        <dbReference type="EMBL" id="MFC6355448.1"/>
    </source>
</evidence>
<dbReference type="InterPro" id="IPR057446">
    <property type="entry name" value="PH_bac"/>
</dbReference>
<name>A0ABW1VF21_9MICO</name>
<evidence type="ECO:0000259" key="2">
    <source>
        <dbReference type="Pfam" id="PF25362"/>
    </source>
</evidence>
<feature type="transmembrane region" description="Helical" evidence="1">
    <location>
        <begin position="6"/>
        <end position="23"/>
    </location>
</feature>
<protein>
    <recommendedName>
        <fullName evidence="2">PH domain-containing protein</fullName>
    </recommendedName>
</protein>
<dbReference type="EMBL" id="JBHSTP010000001">
    <property type="protein sequence ID" value="MFC6355448.1"/>
    <property type="molecule type" value="Genomic_DNA"/>
</dbReference>
<keyword evidence="4" id="KW-1185">Reference proteome</keyword>
<accession>A0ABW1VF21</accession>
<dbReference type="RefSeq" id="WP_386728292.1">
    <property type="nucleotide sequence ID" value="NZ_JBHSTP010000001.1"/>
</dbReference>
<keyword evidence="1" id="KW-1133">Transmembrane helix</keyword>
<keyword evidence="1" id="KW-0812">Transmembrane</keyword>
<sequence length="182" mass="19750">MPERLIPTLLIAAVLALLFFLMWRGWRARRRRDATLAPYPVPEDALPASLRAQTLYVATTRHGEPLERLAIAGLGFRSRAELAVAADGVTIGIRGEAPVFVPRAAIRGIRPATWTIDRVVEGDGLLRLSWLLGVRADPSKASGEQTVDSYFRVTDPADRGRVIDAINDISPARAGAGTESEA</sequence>
<evidence type="ECO:0000313" key="4">
    <source>
        <dbReference type="Proteomes" id="UP001596306"/>
    </source>
</evidence>
<keyword evidence="1" id="KW-0472">Membrane</keyword>
<reference evidence="4" key="1">
    <citation type="journal article" date="2019" name="Int. J. Syst. Evol. Microbiol.">
        <title>The Global Catalogue of Microorganisms (GCM) 10K type strain sequencing project: providing services to taxonomists for standard genome sequencing and annotation.</title>
        <authorList>
            <consortium name="The Broad Institute Genomics Platform"/>
            <consortium name="The Broad Institute Genome Sequencing Center for Infectious Disease"/>
            <person name="Wu L."/>
            <person name="Ma J."/>
        </authorList>
    </citation>
    <scope>NUCLEOTIDE SEQUENCE [LARGE SCALE GENOMIC DNA]</scope>
    <source>
        <strain evidence="4">CCUG 43304</strain>
    </source>
</reference>
<organism evidence="3 4">
    <name type="scientific">Luethyella okanaganae</name>
    <dbReference type="NCBI Taxonomy" id="69372"/>
    <lineage>
        <taxon>Bacteria</taxon>
        <taxon>Bacillati</taxon>
        <taxon>Actinomycetota</taxon>
        <taxon>Actinomycetes</taxon>
        <taxon>Micrococcales</taxon>
        <taxon>Microbacteriaceae</taxon>
        <taxon>Luethyella</taxon>
    </lineage>
</organism>
<proteinExistence type="predicted"/>